<proteinExistence type="inferred from homology"/>
<dbReference type="Proteomes" id="UP001642406">
    <property type="component" value="Unassembled WGS sequence"/>
</dbReference>
<dbReference type="InterPro" id="IPR038220">
    <property type="entry name" value="PHOX_C_sf"/>
</dbReference>
<evidence type="ECO:0000259" key="5">
    <source>
        <dbReference type="Pfam" id="PF01494"/>
    </source>
</evidence>
<evidence type="ECO:0000256" key="3">
    <source>
        <dbReference type="ARBA" id="ARBA00022827"/>
    </source>
</evidence>
<evidence type="ECO:0000256" key="1">
    <source>
        <dbReference type="ARBA" id="ARBA00007801"/>
    </source>
</evidence>
<evidence type="ECO:0000256" key="2">
    <source>
        <dbReference type="ARBA" id="ARBA00022630"/>
    </source>
</evidence>
<keyword evidence="8" id="KW-1185">Reference proteome</keyword>
<gene>
    <name evidence="7" type="ORF">SBRCBS47491_004381</name>
</gene>
<dbReference type="InterPro" id="IPR012941">
    <property type="entry name" value="Phe_hydrox_C_dim_dom"/>
</dbReference>
<dbReference type="Gene3D" id="3.50.50.60">
    <property type="entry name" value="FAD/NAD(P)-binding domain"/>
    <property type="match status" value="1"/>
</dbReference>
<dbReference type="SUPFAM" id="SSF54373">
    <property type="entry name" value="FAD-linked reductases, C-terminal domain"/>
    <property type="match status" value="1"/>
</dbReference>
<dbReference type="Pfam" id="PF07976">
    <property type="entry name" value="Phe_hydrox_dim"/>
    <property type="match status" value="1"/>
</dbReference>
<feature type="domain" description="FAD-binding" evidence="5">
    <location>
        <begin position="7"/>
        <end position="363"/>
    </location>
</feature>
<evidence type="ECO:0000259" key="6">
    <source>
        <dbReference type="Pfam" id="PF07976"/>
    </source>
</evidence>
<protein>
    <submittedName>
        <fullName evidence="7">Uncharacterized protein</fullName>
    </submittedName>
</protein>
<sequence>MQQDATYDVVIVGGGPVGLLMAYQLQRFGVSACVLEQHDKTTQDAYGRAIALFPRTTEQLDQLDVIDPMLQLGFACRSSVTYKEGERVVPGRVWTFMENIADTTYDFALVLRQMYTESILRDKVASVGATYLSSTQCIDFVVDETKACNDYAVTSVFQNNKTQTTFNIKSKYIIGADGGRSFVRRHADIPFDGDSTEDRWIRIDGLVETDMPLNRSYGAIESKTHGNVLWAPLDHGATRIGFAYSDAIAAKYPDGVTQEVAVAEAMECVKPFKLTFKEVHWWTLYQIGQRMARDFGAKSDRVFLAGDAAHTHSSGAAQGLNTGIHDAVNLGWKLALQIRGVTRPAVLQTYATERRSAVQQLLDYDRDIAMLMSHKWPAWYTGDRNADPYLALGELFERAAPFNTGLGISYPRNVLNYVGFNDALADTLAIVPGSRPPDVELTTPGTMRPTRLQRVARNFAKFTVLVFTGRIDTTRPAMEALSTFLKGDAKTGKEASPLWSHEAIDWVTLSPVAGCSPYETLGMEPIGNAYYDTTTTAHNKFGVDMEKGGLVILRPDGLVGGAYGKLDGSLVKDYFADVFA</sequence>
<accession>A0ABP0BNI6</accession>
<dbReference type="InterPro" id="IPR050641">
    <property type="entry name" value="RIFMO-like"/>
</dbReference>
<keyword evidence="2" id="KW-0285">Flavoprotein</keyword>
<dbReference type="PANTHER" id="PTHR43004">
    <property type="entry name" value="TRK SYSTEM POTASSIUM UPTAKE PROTEIN"/>
    <property type="match status" value="1"/>
</dbReference>
<dbReference type="PRINTS" id="PR00420">
    <property type="entry name" value="RNGMNOXGNASE"/>
</dbReference>
<name>A0ABP0BNI6_9PEZI</name>
<dbReference type="Gene3D" id="3.40.30.20">
    <property type="match status" value="1"/>
</dbReference>
<evidence type="ECO:0000313" key="8">
    <source>
        <dbReference type="Proteomes" id="UP001642406"/>
    </source>
</evidence>
<feature type="domain" description="Phenol hydroxylase-like C-terminal dimerisation" evidence="6">
    <location>
        <begin position="530"/>
        <end position="578"/>
    </location>
</feature>
<organism evidence="7 8">
    <name type="scientific">Sporothrix bragantina</name>
    <dbReference type="NCBI Taxonomy" id="671064"/>
    <lineage>
        <taxon>Eukaryota</taxon>
        <taxon>Fungi</taxon>
        <taxon>Dikarya</taxon>
        <taxon>Ascomycota</taxon>
        <taxon>Pezizomycotina</taxon>
        <taxon>Sordariomycetes</taxon>
        <taxon>Sordariomycetidae</taxon>
        <taxon>Ophiostomatales</taxon>
        <taxon>Ophiostomataceae</taxon>
        <taxon>Sporothrix</taxon>
    </lineage>
</organism>
<dbReference type="SUPFAM" id="SSF51905">
    <property type="entry name" value="FAD/NAD(P)-binding domain"/>
    <property type="match status" value="1"/>
</dbReference>
<dbReference type="EMBL" id="CAWUHC010000033">
    <property type="protein sequence ID" value="CAK7221010.1"/>
    <property type="molecule type" value="Genomic_DNA"/>
</dbReference>
<dbReference type="SUPFAM" id="SSF52833">
    <property type="entry name" value="Thioredoxin-like"/>
    <property type="match status" value="1"/>
</dbReference>
<keyword evidence="4" id="KW-0560">Oxidoreductase</keyword>
<dbReference type="InterPro" id="IPR036249">
    <property type="entry name" value="Thioredoxin-like_sf"/>
</dbReference>
<evidence type="ECO:0000256" key="4">
    <source>
        <dbReference type="ARBA" id="ARBA00023002"/>
    </source>
</evidence>
<comment type="similarity">
    <text evidence="1">Belongs to the PheA/TfdB FAD monooxygenase family.</text>
</comment>
<evidence type="ECO:0000313" key="7">
    <source>
        <dbReference type="EMBL" id="CAK7221010.1"/>
    </source>
</evidence>
<comment type="caution">
    <text evidence="7">The sequence shown here is derived from an EMBL/GenBank/DDBJ whole genome shotgun (WGS) entry which is preliminary data.</text>
</comment>
<dbReference type="PANTHER" id="PTHR43004:SF5">
    <property type="entry name" value="FAD-BINDING DOMAIN-CONTAINING PROTEIN"/>
    <property type="match status" value="1"/>
</dbReference>
<dbReference type="Gene3D" id="3.30.9.10">
    <property type="entry name" value="D-Amino Acid Oxidase, subunit A, domain 2"/>
    <property type="match status" value="1"/>
</dbReference>
<dbReference type="InterPro" id="IPR002938">
    <property type="entry name" value="FAD-bd"/>
</dbReference>
<dbReference type="InterPro" id="IPR036188">
    <property type="entry name" value="FAD/NAD-bd_sf"/>
</dbReference>
<dbReference type="Pfam" id="PF01494">
    <property type="entry name" value="FAD_binding_3"/>
    <property type="match status" value="1"/>
</dbReference>
<reference evidence="7 8" key="1">
    <citation type="submission" date="2024-01" db="EMBL/GenBank/DDBJ databases">
        <authorList>
            <person name="Allen C."/>
            <person name="Tagirdzhanova G."/>
        </authorList>
    </citation>
    <scope>NUCLEOTIDE SEQUENCE [LARGE SCALE GENOMIC DNA]</scope>
</reference>
<keyword evidence="3" id="KW-0274">FAD</keyword>